<dbReference type="CDD" id="cd00829">
    <property type="entry name" value="SCP-x_thiolase"/>
    <property type="match status" value="1"/>
</dbReference>
<keyword evidence="3" id="KW-1185">Reference proteome</keyword>
<dbReference type="NCBIfam" id="NF004811">
    <property type="entry name" value="PRK06158.1"/>
    <property type="match status" value="1"/>
</dbReference>
<dbReference type="PANTHER" id="PTHR42870:SF1">
    <property type="entry name" value="NON-SPECIFIC LIPID-TRANSFER PROTEIN-LIKE 2"/>
    <property type="match status" value="1"/>
</dbReference>
<dbReference type="AlphaFoldDB" id="A0AA41PVL0"/>
<name>A0AA41PVL0_9ACTN</name>
<gene>
    <name evidence="2" type="ORF">LZ495_04575</name>
</gene>
<dbReference type="PANTHER" id="PTHR42870">
    <property type="entry name" value="ACETYL-COA C-ACETYLTRANSFERASE"/>
    <property type="match status" value="1"/>
</dbReference>
<feature type="domain" description="Thiolase C-terminal" evidence="1">
    <location>
        <begin position="235"/>
        <end position="378"/>
    </location>
</feature>
<dbReference type="InterPro" id="IPR002155">
    <property type="entry name" value="Thiolase"/>
</dbReference>
<accession>A0AA41PVL0</accession>
<organism evidence="2 3">
    <name type="scientific">Yinghuangia soli</name>
    <dbReference type="NCBI Taxonomy" id="2908204"/>
    <lineage>
        <taxon>Bacteria</taxon>
        <taxon>Bacillati</taxon>
        <taxon>Actinomycetota</taxon>
        <taxon>Actinomycetes</taxon>
        <taxon>Kitasatosporales</taxon>
        <taxon>Streptomycetaceae</taxon>
        <taxon>Yinghuangia</taxon>
    </lineage>
</organism>
<dbReference type="InterPro" id="IPR016039">
    <property type="entry name" value="Thiolase-like"/>
</dbReference>
<reference evidence="2" key="1">
    <citation type="submission" date="2022-01" db="EMBL/GenBank/DDBJ databases">
        <title>Genome-Based Taxonomic Classification of the Phylum Actinobacteria.</title>
        <authorList>
            <person name="Gao Y."/>
        </authorList>
    </citation>
    <scope>NUCLEOTIDE SEQUENCE</scope>
    <source>
        <strain evidence="2">KLBMP 8922</strain>
    </source>
</reference>
<sequence>MTVAIVGVAESDLGVTGRSILGLQTQGITRALADAGLALADVDGLATAGVARFSATQLAEYLGIEPAWTDSTFAGGSAFEMYVARAVQAIDAGQCTTAVISYGSNQRSARSRKLGGNVDAHTPEAQFEVPYGPLYPISYYAMVAQKYLHAYGAKRDSLAEIAVAAREWALLNPAAFRHGAGPLTVDDVLSADQVASPLGTLDCCLVTDGGGAIVLTSLDRARDLRADPVVVLGYGESTTNSGMGAVDNLLRPGSFDSAARAYRMAGLGPADVDVAEVYDSFTITALLSLEALGFCAPGEGADFVADGRLRPGGALPFNTSGGGLSYNHPGMYGLLLLVEAVRQLRGECGDRQVADPAVALAHGTGGIFSTHATVLLGRDGRGEWG</sequence>
<proteinExistence type="predicted"/>
<evidence type="ECO:0000259" key="1">
    <source>
        <dbReference type="Pfam" id="PF22691"/>
    </source>
</evidence>
<evidence type="ECO:0000313" key="2">
    <source>
        <dbReference type="EMBL" id="MCF2526496.1"/>
    </source>
</evidence>
<dbReference type="Gene3D" id="3.40.47.10">
    <property type="match status" value="1"/>
</dbReference>
<dbReference type="RefSeq" id="WP_235050597.1">
    <property type="nucleotide sequence ID" value="NZ_JAKFHA010000002.1"/>
</dbReference>
<dbReference type="Proteomes" id="UP001165378">
    <property type="component" value="Unassembled WGS sequence"/>
</dbReference>
<dbReference type="PIRSF" id="PIRSF000429">
    <property type="entry name" value="Ac-CoA_Ac_transf"/>
    <property type="match status" value="1"/>
</dbReference>
<dbReference type="Pfam" id="PF22691">
    <property type="entry name" value="Thiolase_C_1"/>
    <property type="match status" value="1"/>
</dbReference>
<protein>
    <submittedName>
        <fullName evidence="2">Acetyl-CoA acetyltransferase</fullName>
    </submittedName>
</protein>
<dbReference type="EMBL" id="JAKFHA010000002">
    <property type="protein sequence ID" value="MCF2526496.1"/>
    <property type="molecule type" value="Genomic_DNA"/>
</dbReference>
<dbReference type="SUPFAM" id="SSF53901">
    <property type="entry name" value="Thiolase-like"/>
    <property type="match status" value="2"/>
</dbReference>
<dbReference type="GO" id="GO:0016747">
    <property type="term" value="F:acyltransferase activity, transferring groups other than amino-acyl groups"/>
    <property type="evidence" value="ECO:0007669"/>
    <property type="project" value="InterPro"/>
</dbReference>
<dbReference type="InterPro" id="IPR055140">
    <property type="entry name" value="Thiolase_C_2"/>
</dbReference>
<comment type="caution">
    <text evidence="2">The sequence shown here is derived from an EMBL/GenBank/DDBJ whole genome shotgun (WGS) entry which is preliminary data.</text>
</comment>
<evidence type="ECO:0000313" key="3">
    <source>
        <dbReference type="Proteomes" id="UP001165378"/>
    </source>
</evidence>